<dbReference type="Gene3D" id="3.60.21.10">
    <property type="match status" value="1"/>
</dbReference>
<reference evidence="6" key="1">
    <citation type="submission" date="2021-03" db="EMBL/GenBank/DDBJ databases">
        <title>novel species isolated from a fishpond in China.</title>
        <authorList>
            <person name="Lu H."/>
            <person name="Cai Z."/>
        </authorList>
    </citation>
    <scope>NUCLEOTIDE SEQUENCE</scope>
    <source>
        <strain evidence="6">JCM 30855</strain>
    </source>
</reference>
<proteinExistence type="inferred from homology"/>
<dbReference type="Proteomes" id="UP000664654">
    <property type="component" value="Unassembled WGS sequence"/>
</dbReference>
<dbReference type="AlphaFoldDB" id="A0A939DQ02"/>
<dbReference type="GO" id="GO:0046872">
    <property type="term" value="F:metal ion binding"/>
    <property type="evidence" value="ECO:0007669"/>
    <property type="project" value="UniProtKB-KW"/>
</dbReference>
<evidence type="ECO:0000256" key="3">
    <source>
        <dbReference type="ARBA" id="ARBA00023004"/>
    </source>
</evidence>
<evidence type="ECO:0000256" key="1">
    <source>
        <dbReference type="ARBA" id="ARBA00022723"/>
    </source>
</evidence>
<name>A0A939DQ02_9ALTE</name>
<evidence type="ECO:0000259" key="5">
    <source>
        <dbReference type="Pfam" id="PF00149"/>
    </source>
</evidence>
<dbReference type="InterPro" id="IPR050884">
    <property type="entry name" value="CNP_phosphodiesterase-III"/>
</dbReference>
<dbReference type="EMBL" id="JAFKCV010000009">
    <property type="protein sequence ID" value="MBN7826629.1"/>
    <property type="molecule type" value="Genomic_DNA"/>
</dbReference>
<comment type="similarity">
    <text evidence="4">Belongs to the cyclic nucleotide phosphodiesterase class-III family.</text>
</comment>
<keyword evidence="2" id="KW-0378">Hydrolase</keyword>
<dbReference type="InterPro" id="IPR029052">
    <property type="entry name" value="Metallo-depent_PP-like"/>
</dbReference>
<keyword evidence="3" id="KW-0408">Iron</keyword>
<gene>
    <name evidence="6" type="ORF">J0A66_15445</name>
</gene>
<dbReference type="RefSeq" id="WP_206574739.1">
    <property type="nucleotide sequence ID" value="NZ_JAFKCV010000009.1"/>
</dbReference>
<dbReference type="Pfam" id="PF00149">
    <property type="entry name" value="Metallophos"/>
    <property type="match status" value="1"/>
</dbReference>
<protein>
    <submittedName>
        <fullName evidence="6">Metallophosphoesterase</fullName>
    </submittedName>
</protein>
<dbReference type="SUPFAM" id="SSF56300">
    <property type="entry name" value="Metallo-dependent phosphatases"/>
    <property type="match status" value="1"/>
</dbReference>
<accession>A0A939DQ02</accession>
<sequence length="257" mass="29188">MTQVKPLRLVQITDCHLFADVDTQSHGDINPYQSLKSVLSMAARFAPDRVLLTGDLSSDLSRQSYLHLQGLWLASGVSAPLDIVPGNHDEPTLFEELFSRHMTWLDEPVVMGNWCLHGLNSQHEGTLGRVGEPQLSRLEQHIMRRPDLFHLVAVHHHPKPCNSWLDNHPWTNSEDFLALLERQQGIRLVLHGHVHADLRWQVGQTAILACPSTCWQWQQSEYFSLADETAGLRLLELSADGTFETRVERLDAASFWP</sequence>
<dbReference type="InterPro" id="IPR004843">
    <property type="entry name" value="Calcineurin-like_PHP"/>
</dbReference>
<dbReference type="PANTHER" id="PTHR42988:SF2">
    <property type="entry name" value="CYCLIC NUCLEOTIDE PHOSPHODIESTERASE CBUA0032-RELATED"/>
    <property type="match status" value="1"/>
</dbReference>
<dbReference type="GO" id="GO:0016787">
    <property type="term" value="F:hydrolase activity"/>
    <property type="evidence" value="ECO:0007669"/>
    <property type="project" value="UniProtKB-KW"/>
</dbReference>
<organism evidence="6 7">
    <name type="scientific">Bowmanella dokdonensis</name>
    <dbReference type="NCBI Taxonomy" id="751969"/>
    <lineage>
        <taxon>Bacteria</taxon>
        <taxon>Pseudomonadati</taxon>
        <taxon>Pseudomonadota</taxon>
        <taxon>Gammaproteobacteria</taxon>
        <taxon>Alteromonadales</taxon>
        <taxon>Alteromonadaceae</taxon>
        <taxon>Bowmanella</taxon>
    </lineage>
</organism>
<keyword evidence="7" id="KW-1185">Reference proteome</keyword>
<evidence type="ECO:0000256" key="2">
    <source>
        <dbReference type="ARBA" id="ARBA00022801"/>
    </source>
</evidence>
<evidence type="ECO:0000313" key="6">
    <source>
        <dbReference type="EMBL" id="MBN7826629.1"/>
    </source>
</evidence>
<evidence type="ECO:0000313" key="7">
    <source>
        <dbReference type="Proteomes" id="UP000664654"/>
    </source>
</evidence>
<dbReference type="PANTHER" id="PTHR42988">
    <property type="entry name" value="PHOSPHOHYDROLASE"/>
    <property type="match status" value="1"/>
</dbReference>
<evidence type="ECO:0000256" key="4">
    <source>
        <dbReference type="ARBA" id="ARBA00025742"/>
    </source>
</evidence>
<keyword evidence="1" id="KW-0479">Metal-binding</keyword>
<comment type="caution">
    <text evidence="6">The sequence shown here is derived from an EMBL/GenBank/DDBJ whole genome shotgun (WGS) entry which is preliminary data.</text>
</comment>
<feature type="domain" description="Calcineurin-like phosphoesterase" evidence="5">
    <location>
        <begin position="7"/>
        <end position="196"/>
    </location>
</feature>